<feature type="region of interest" description="Disordered" evidence="2">
    <location>
        <begin position="72"/>
        <end position="95"/>
    </location>
</feature>
<organism evidence="3">
    <name type="scientific">marine metagenome</name>
    <dbReference type="NCBI Taxonomy" id="408172"/>
    <lineage>
        <taxon>unclassified sequences</taxon>
        <taxon>metagenomes</taxon>
        <taxon>ecological metagenomes</taxon>
    </lineage>
</organism>
<name>A0A382VE12_9ZZZZ</name>
<reference evidence="3" key="1">
    <citation type="submission" date="2018-05" db="EMBL/GenBank/DDBJ databases">
        <authorList>
            <person name="Lanie J.A."/>
            <person name="Ng W.-L."/>
            <person name="Kazmierczak K.M."/>
            <person name="Andrzejewski T.M."/>
            <person name="Davidsen T.M."/>
            <person name="Wayne K.J."/>
            <person name="Tettelin H."/>
            <person name="Glass J.I."/>
            <person name="Rusch D."/>
            <person name="Podicherti R."/>
            <person name="Tsui H.-C.T."/>
            <person name="Winkler M.E."/>
        </authorList>
    </citation>
    <scope>NUCLEOTIDE SEQUENCE</scope>
</reference>
<dbReference type="InterPro" id="IPR001753">
    <property type="entry name" value="Enoyl-CoA_hydra/iso"/>
</dbReference>
<accession>A0A382VE12</accession>
<gene>
    <name evidence="3" type="ORF">METZ01_LOCUS397571</name>
</gene>
<evidence type="ECO:0008006" key="4">
    <source>
        <dbReference type="Google" id="ProtNLM"/>
    </source>
</evidence>
<dbReference type="Pfam" id="PF00378">
    <property type="entry name" value="ECH_1"/>
    <property type="match status" value="1"/>
</dbReference>
<protein>
    <recommendedName>
        <fullName evidence="4">Enoyl-CoA hydratase</fullName>
    </recommendedName>
</protein>
<proteinExistence type="inferred from homology"/>
<comment type="similarity">
    <text evidence="1">Belongs to the enoyl-CoA hydratase/isomerase family.</text>
</comment>
<sequence>LSYETLLLDKKDGIGTITLNRPEVLNAMSSTLFQEMDSAVTDMESDDDIKAIIFTGSGNRAFTAGADIHEMTRNAESDTPPPADPMRPEYAWHIG</sequence>
<dbReference type="CDD" id="cd06558">
    <property type="entry name" value="crotonase-like"/>
    <property type="match status" value="1"/>
</dbReference>
<feature type="non-terminal residue" evidence="3">
    <location>
        <position position="95"/>
    </location>
</feature>
<evidence type="ECO:0000313" key="3">
    <source>
        <dbReference type="EMBL" id="SVD44717.1"/>
    </source>
</evidence>
<dbReference type="InterPro" id="IPR029045">
    <property type="entry name" value="ClpP/crotonase-like_dom_sf"/>
</dbReference>
<dbReference type="SUPFAM" id="SSF52096">
    <property type="entry name" value="ClpP/crotonase"/>
    <property type="match status" value="1"/>
</dbReference>
<evidence type="ECO:0000256" key="1">
    <source>
        <dbReference type="ARBA" id="ARBA00005254"/>
    </source>
</evidence>
<dbReference type="AlphaFoldDB" id="A0A382VE12"/>
<dbReference type="PANTHER" id="PTHR43802">
    <property type="entry name" value="ENOYL-COA HYDRATASE"/>
    <property type="match status" value="1"/>
</dbReference>
<dbReference type="EMBL" id="UINC01151231">
    <property type="protein sequence ID" value="SVD44717.1"/>
    <property type="molecule type" value="Genomic_DNA"/>
</dbReference>
<feature type="non-terminal residue" evidence="3">
    <location>
        <position position="1"/>
    </location>
</feature>
<dbReference type="PANTHER" id="PTHR43802:SF1">
    <property type="entry name" value="IP11341P-RELATED"/>
    <property type="match status" value="1"/>
</dbReference>
<evidence type="ECO:0000256" key="2">
    <source>
        <dbReference type="SAM" id="MobiDB-lite"/>
    </source>
</evidence>
<dbReference type="Gene3D" id="3.90.226.10">
    <property type="entry name" value="2-enoyl-CoA Hydratase, Chain A, domain 1"/>
    <property type="match status" value="1"/>
</dbReference>